<reference evidence="2 3" key="1">
    <citation type="journal article" date="2019" name="Int. J. Syst. Evol. Microbiol.">
        <title>The Global Catalogue of Microorganisms (GCM) 10K type strain sequencing project: providing services to taxonomists for standard genome sequencing and annotation.</title>
        <authorList>
            <consortium name="The Broad Institute Genomics Platform"/>
            <consortium name="The Broad Institute Genome Sequencing Center for Infectious Disease"/>
            <person name="Wu L."/>
            <person name="Ma J."/>
        </authorList>
    </citation>
    <scope>NUCLEOTIDE SEQUENCE [LARGE SCALE GENOMIC DNA]</scope>
    <source>
        <strain evidence="2 3">JCM 13249</strain>
    </source>
</reference>
<sequence>MGRRGRSTTIGKFAKLHQDRRVSEIRVFGEYLRDEQRARKQAQPAGAADDRIAALT</sequence>
<accession>A0ABN2JVM7</accession>
<dbReference type="RefSeq" id="WP_344077149.1">
    <property type="nucleotide sequence ID" value="NZ_BAAALS010000003.1"/>
</dbReference>
<keyword evidence="3" id="KW-1185">Reference proteome</keyword>
<evidence type="ECO:0000313" key="2">
    <source>
        <dbReference type="EMBL" id="GAA1740516.1"/>
    </source>
</evidence>
<protein>
    <recommendedName>
        <fullName evidence="4">Histone H4</fullName>
    </recommendedName>
</protein>
<comment type="caution">
    <text evidence="2">The sequence shown here is derived from an EMBL/GenBank/DDBJ whole genome shotgun (WGS) entry which is preliminary data.</text>
</comment>
<evidence type="ECO:0000313" key="3">
    <source>
        <dbReference type="Proteomes" id="UP001500655"/>
    </source>
</evidence>
<feature type="region of interest" description="Disordered" evidence="1">
    <location>
        <begin position="36"/>
        <end position="56"/>
    </location>
</feature>
<organism evidence="2 3">
    <name type="scientific">Luedemannella helvata</name>
    <dbReference type="NCBI Taxonomy" id="349315"/>
    <lineage>
        <taxon>Bacteria</taxon>
        <taxon>Bacillati</taxon>
        <taxon>Actinomycetota</taxon>
        <taxon>Actinomycetes</taxon>
        <taxon>Micromonosporales</taxon>
        <taxon>Micromonosporaceae</taxon>
        <taxon>Luedemannella</taxon>
    </lineage>
</organism>
<gene>
    <name evidence="2" type="ORF">GCM10009681_09210</name>
</gene>
<dbReference type="Proteomes" id="UP001500655">
    <property type="component" value="Unassembled WGS sequence"/>
</dbReference>
<proteinExistence type="predicted"/>
<name>A0ABN2JVM7_9ACTN</name>
<evidence type="ECO:0000256" key="1">
    <source>
        <dbReference type="SAM" id="MobiDB-lite"/>
    </source>
</evidence>
<dbReference type="EMBL" id="BAAALS010000003">
    <property type="protein sequence ID" value="GAA1740516.1"/>
    <property type="molecule type" value="Genomic_DNA"/>
</dbReference>
<evidence type="ECO:0008006" key="4">
    <source>
        <dbReference type="Google" id="ProtNLM"/>
    </source>
</evidence>